<dbReference type="AlphaFoldDB" id="A0AAD4MSA0"/>
<sequence>MNYSLILFSFFIIIFGIQEYKFSIFSEAGNAPAGRKIPSFHRVRRQQTVITAPSAVDAAGRGIISISPGSVVEFPPESVRDPTPGVLTNPSVVHTPIGLQSIPGGSKIVPPGIMIRVRRRSRIIPAKM</sequence>
<evidence type="ECO:0000313" key="2">
    <source>
        <dbReference type="EMBL" id="KAI1702549.1"/>
    </source>
</evidence>
<keyword evidence="1" id="KW-0732">Signal</keyword>
<protein>
    <submittedName>
        <fullName evidence="2">Uncharacterized protein</fullName>
    </submittedName>
</protein>
<evidence type="ECO:0000313" key="3">
    <source>
        <dbReference type="Proteomes" id="UP001201812"/>
    </source>
</evidence>
<proteinExistence type="predicted"/>
<feature type="signal peptide" evidence="1">
    <location>
        <begin position="1"/>
        <end position="16"/>
    </location>
</feature>
<name>A0AAD4MSA0_9BILA</name>
<evidence type="ECO:0000256" key="1">
    <source>
        <dbReference type="SAM" id="SignalP"/>
    </source>
</evidence>
<comment type="caution">
    <text evidence="2">The sequence shown here is derived from an EMBL/GenBank/DDBJ whole genome shotgun (WGS) entry which is preliminary data.</text>
</comment>
<accession>A0AAD4MSA0</accession>
<dbReference type="Proteomes" id="UP001201812">
    <property type="component" value="Unassembled WGS sequence"/>
</dbReference>
<dbReference type="EMBL" id="JAKKPZ010000097">
    <property type="protein sequence ID" value="KAI1702549.1"/>
    <property type="molecule type" value="Genomic_DNA"/>
</dbReference>
<gene>
    <name evidence="2" type="ORF">DdX_15448</name>
</gene>
<reference evidence="2" key="1">
    <citation type="submission" date="2022-01" db="EMBL/GenBank/DDBJ databases">
        <title>Genome Sequence Resource for Two Populations of Ditylenchus destructor, the Migratory Endoparasitic Phytonematode.</title>
        <authorList>
            <person name="Zhang H."/>
            <person name="Lin R."/>
            <person name="Xie B."/>
        </authorList>
    </citation>
    <scope>NUCLEOTIDE SEQUENCE</scope>
    <source>
        <strain evidence="2">BazhouSP</strain>
    </source>
</reference>
<keyword evidence="3" id="KW-1185">Reference proteome</keyword>
<feature type="chain" id="PRO_5042147905" evidence="1">
    <location>
        <begin position="17"/>
        <end position="128"/>
    </location>
</feature>
<organism evidence="2 3">
    <name type="scientific">Ditylenchus destructor</name>
    <dbReference type="NCBI Taxonomy" id="166010"/>
    <lineage>
        <taxon>Eukaryota</taxon>
        <taxon>Metazoa</taxon>
        <taxon>Ecdysozoa</taxon>
        <taxon>Nematoda</taxon>
        <taxon>Chromadorea</taxon>
        <taxon>Rhabditida</taxon>
        <taxon>Tylenchina</taxon>
        <taxon>Tylenchomorpha</taxon>
        <taxon>Sphaerularioidea</taxon>
        <taxon>Anguinidae</taxon>
        <taxon>Anguininae</taxon>
        <taxon>Ditylenchus</taxon>
    </lineage>
</organism>